<name>A0A840TDZ4_9BACT</name>
<keyword evidence="4 6" id="KW-0274">FAD</keyword>
<feature type="site" description="Electron transfer via tryptophanyl radical" evidence="7">
    <location>
        <position position="323"/>
    </location>
</feature>
<dbReference type="PROSITE" id="PS51645">
    <property type="entry name" value="PHR_CRY_ALPHA_BETA"/>
    <property type="match status" value="1"/>
</dbReference>
<accession>A0A840TDZ4</accession>
<dbReference type="GO" id="GO:0000719">
    <property type="term" value="P:photoreactive repair"/>
    <property type="evidence" value="ECO:0007669"/>
    <property type="project" value="TreeGrafter"/>
</dbReference>
<comment type="function">
    <text evidence="8">May have a photoreceptor function.</text>
</comment>
<dbReference type="InterPro" id="IPR036134">
    <property type="entry name" value="Crypto/Photolyase_FAD-like_sf"/>
</dbReference>
<dbReference type="InterPro" id="IPR014133">
    <property type="entry name" value="Cry_DASH"/>
</dbReference>
<feature type="binding site" evidence="6">
    <location>
        <begin position="389"/>
        <end position="391"/>
    </location>
    <ligand>
        <name>FAD</name>
        <dbReference type="ChEBI" id="CHEBI:57692"/>
    </ligand>
</feature>
<dbReference type="PRINTS" id="PR00147">
    <property type="entry name" value="DNAPHOTLYASE"/>
</dbReference>
<comment type="cofactor">
    <cofactor evidence="6 8">
        <name>FAD</name>
        <dbReference type="ChEBI" id="CHEBI:57692"/>
    </cofactor>
    <text evidence="6 8">Binds 1 FAD per subunit.</text>
</comment>
<dbReference type="AlphaFoldDB" id="A0A840TDZ4"/>
<dbReference type="InterPro" id="IPR005101">
    <property type="entry name" value="Cryptochr/Photolyase_FAD-bd"/>
</dbReference>
<feature type="site" description="Electron transfer via tryptophanyl radical" evidence="7">
    <location>
        <position position="376"/>
    </location>
</feature>
<keyword evidence="11" id="KW-1185">Reference proteome</keyword>
<reference evidence="10 11" key="1">
    <citation type="submission" date="2020-08" db="EMBL/GenBank/DDBJ databases">
        <title>Genomic Encyclopedia of Type Strains, Phase IV (KMG-IV): sequencing the most valuable type-strain genomes for metagenomic binning, comparative biology and taxonomic classification.</title>
        <authorList>
            <person name="Goeker M."/>
        </authorList>
    </citation>
    <scope>NUCLEOTIDE SEQUENCE [LARGE SCALE GENOMIC DNA]</scope>
    <source>
        <strain evidence="10 11">DSM 105074</strain>
    </source>
</reference>
<evidence type="ECO:0000256" key="1">
    <source>
        <dbReference type="ARBA" id="ARBA00005862"/>
    </source>
</evidence>
<dbReference type="GO" id="GO:0003904">
    <property type="term" value="F:deoxyribodipyrimidine photo-lyase activity"/>
    <property type="evidence" value="ECO:0007669"/>
    <property type="project" value="TreeGrafter"/>
</dbReference>
<dbReference type="RefSeq" id="WP_184170307.1">
    <property type="nucleotide sequence ID" value="NZ_JACHGF010000001.1"/>
</dbReference>
<evidence type="ECO:0000256" key="8">
    <source>
        <dbReference type="RuleBase" id="RU367151"/>
    </source>
</evidence>
<evidence type="ECO:0000313" key="10">
    <source>
        <dbReference type="EMBL" id="MBB5282346.1"/>
    </source>
</evidence>
<dbReference type="SUPFAM" id="SSF48173">
    <property type="entry name" value="Cryptochrome/photolyase FAD-binding domain"/>
    <property type="match status" value="1"/>
</dbReference>
<dbReference type="InterPro" id="IPR014729">
    <property type="entry name" value="Rossmann-like_a/b/a_fold"/>
</dbReference>
<dbReference type="PANTHER" id="PTHR11455:SF22">
    <property type="entry name" value="CRYPTOCHROME DASH"/>
    <property type="match status" value="1"/>
</dbReference>
<dbReference type="Pfam" id="PF03441">
    <property type="entry name" value="FAD_binding_7"/>
    <property type="match status" value="1"/>
</dbReference>
<dbReference type="Proteomes" id="UP000557307">
    <property type="component" value="Unassembled WGS sequence"/>
</dbReference>
<keyword evidence="10" id="KW-0456">Lyase</keyword>
<dbReference type="InterPro" id="IPR002081">
    <property type="entry name" value="Cryptochrome/DNA_photolyase_1"/>
</dbReference>
<dbReference type="Pfam" id="PF00875">
    <property type="entry name" value="DNA_photolyase"/>
    <property type="match status" value="1"/>
</dbReference>
<dbReference type="EMBL" id="JACHGF010000001">
    <property type="protein sequence ID" value="MBB5282346.1"/>
    <property type="molecule type" value="Genomic_DNA"/>
</dbReference>
<feature type="binding site" evidence="6">
    <location>
        <position position="238"/>
    </location>
    <ligand>
        <name>FAD</name>
        <dbReference type="ChEBI" id="CHEBI:57692"/>
    </ligand>
</feature>
<evidence type="ECO:0000256" key="6">
    <source>
        <dbReference type="PIRSR" id="PIRSR602081-1"/>
    </source>
</evidence>
<protein>
    <recommendedName>
        <fullName evidence="2 8">Cryptochrome DASH</fullName>
    </recommendedName>
</protein>
<comment type="cofactor">
    <cofactor evidence="8">
        <name>(6R)-5,10-methylene-5,6,7,8-tetrahydrofolate</name>
        <dbReference type="ChEBI" id="CHEBI:15636"/>
    </cofactor>
    <text evidence="8">Binds 1 5,10-methenyltetrahydrofolate (MTHF) per subunit.</text>
</comment>
<dbReference type="PANTHER" id="PTHR11455">
    <property type="entry name" value="CRYPTOCHROME"/>
    <property type="match status" value="1"/>
</dbReference>
<dbReference type="GO" id="GO:0071949">
    <property type="term" value="F:FAD binding"/>
    <property type="evidence" value="ECO:0007669"/>
    <property type="project" value="TreeGrafter"/>
</dbReference>
<dbReference type="Gene3D" id="1.10.579.10">
    <property type="entry name" value="DNA Cyclobutane Dipyrimidine Photolyase, subunit A, domain 3"/>
    <property type="match status" value="1"/>
</dbReference>
<comment type="similarity">
    <text evidence="1 8">Belongs to the DNA photolyase class-1 family.</text>
</comment>
<feature type="site" description="Electron transfer via tryptophanyl radical" evidence="7">
    <location>
        <position position="399"/>
    </location>
</feature>
<dbReference type="SUPFAM" id="SSF52425">
    <property type="entry name" value="Cryptochrome/photolyase, N-terminal domain"/>
    <property type="match status" value="1"/>
</dbReference>
<feature type="binding site" evidence="6">
    <location>
        <begin position="251"/>
        <end position="255"/>
    </location>
    <ligand>
        <name>FAD</name>
        <dbReference type="ChEBI" id="CHEBI:57692"/>
    </ligand>
</feature>
<evidence type="ECO:0000256" key="7">
    <source>
        <dbReference type="PIRSR" id="PIRSR602081-2"/>
    </source>
</evidence>
<dbReference type="Gene3D" id="3.40.50.620">
    <property type="entry name" value="HUPs"/>
    <property type="match status" value="1"/>
</dbReference>
<evidence type="ECO:0000256" key="3">
    <source>
        <dbReference type="ARBA" id="ARBA00022630"/>
    </source>
</evidence>
<keyword evidence="3 6" id="KW-0285">Flavoprotein</keyword>
<keyword evidence="5 8" id="KW-0157">Chromophore</keyword>
<organism evidence="10 11">
    <name type="scientific">Rhabdobacter roseus</name>
    <dbReference type="NCBI Taxonomy" id="1655419"/>
    <lineage>
        <taxon>Bacteria</taxon>
        <taxon>Pseudomonadati</taxon>
        <taxon>Bacteroidota</taxon>
        <taxon>Cytophagia</taxon>
        <taxon>Cytophagales</taxon>
        <taxon>Cytophagaceae</taxon>
        <taxon>Rhabdobacter</taxon>
    </lineage>
</organism>
<gene>
    <name evidence="10" type="ORF">HNQ92_000467</name>
</gene>
<evidence type="ECO:0000256" key="4">
    <source>
        <dbReference type="ARBA" id="ARBA00022827"/>
    </source>
</evidence>
<dbReference type="NCBIfam" id="TIGR02765">
    <property type="entry name" value="crypto_DASH"/>
    <property type="match status" value="1"/>
</dbReference>
<sequence>MTKRIIYWFRNDLRLYDNEGFWQATQQADEVIPVFVFDPRAFENGYLGFRRIGARRARFMVESVQQLRENIRAKGGELLVRIGEPEKIVADLAQAYDATAVYTSKEIAQEETDVESSLSKRLKMINVDIKLVWMATLYHPRDLPFSFAKLPQVFTDFRKIVEASAQVRPCLPTPDAIRLPANYEAGPLPTLTDLCYEENELPDPEGTPAGVLRFEGGEQAGQARLQQYFWERDQLRHYKETRNDLLGADYSSKLSAWLSLGCISPRYIYEEVKRYEKERVANDSTYWLVFELLWRDYFHFVMLRYGTRLFKPSGIRHNMDLRWENDRVLFDQWASGQTGVPFVDANMRELNATGYLSNRGRQNVASFLAKDLRLNWTWGAAYFESQLIDYDVCSNWGNWNYLAGVGNDPRANRYFNMYIQATRYDEQGTYVKYWLPQLAQVPAERVHRVWQLSTSEQQAYGLRLGTDYPLPIINTNSWLEEPADR</sequence>
<proteinExistence type="inferred from homology"/>
<dbReference type="GO" id="GO:0003677">
    <property type="term" value="F:DNA binding"/>
    <property type="evidence" value="ECO:0007669"/>
    <property type="project" value="TreeGrafter"/>
</dbReference>
<dbReference type="Gene3D" id="1.25.40.80">
    <property type="match status" value="1"/>
</dbReference>
<comment type="caution">
    <text evidence="10">The sequence shown here is derived from an EMBL/GenBank/DDBJ whole genome shotgun (WGS) entry which is preliminary data.</text>
</comment>
<dbReference type="InterPro" id="IPR036155">
    <property type="entry name" value="Crypto/Photolyase_N_sf"/>
</dbReference>
<evidence type="ECO:0000259" key="9">
    <source>
        <dbReference type="PROSITE" id="PS51645"/>
    </source>
</evidence>
<feature type="domain" description="Photolyase/cryptochrome alpha/beta" evidence="9">
    <location>
        <begin position="3"/>
        <end position="137"/>
    </location>
</feature>
<dbReference type="InterPro" id="IPR006050">
    <property type="entry name" value="DNA_photolyase_N"/>
</dbReference>
<evidence type="ECO:0000256" key="2">
    <source>
        <dbReference type="ARBA" id="ARBA00017881"/>
    </source>
</evidence>
<evidence type="ECO:0000256" key="5">
    <source>
        <dbReference type="ARBA" id="ARBA00022991"/>
    </source>
</evidence>
<evidence type="ECO:0000313" key="11">
    <source>
        <dbReference type="Proteomes" id="UP000557307"/>
    </source>
</evidence>